<name>A0A9P5S8M1_9FUNG</name>
<dbReference type="EMBL" id="JAAAUY010002497">
    <property type="protein sequence ID" value="KAF9311683.1"/>
    <property type="molecule type" value="Genomic_DNA"/>
</dbReference>
<gene>
    <name evidence="1" type="ORF">BG006_004498</name>
</gene>
<comment type="caution">
    <text evidence="1">The sequence shown here is derived from an EMBL/GenBank/DDBJ whole genome shotgun (WGS) entry which is preliminary data.</text>
</comment>
<dbReference type="AlphaFoldDB" id="A0A9P5S8M1"/>
<dbReference type="Proteomes" id="UP000696485">
    <property type="component" value="Unassembled WGS sequence"/>
</dbReference>
<reference evidence="1" key="1">
    <citation type="journal article" date="2020" name="Fungal Divers.">
        <title>Resolving the Mortierellaceae phylogeny through synthesis of multi-gene phylogenetics and phylogenomics.</title>
        <authorList>
            <person name="Vandepol N."/>
            <person name="Liber J."/>
            <person name="Desiro A."/>
            <person name="Na H."/>
            <person name="Kennedy M."/>
            <person name="Barry K."/>
            <person name="Grigoriev I.V."/>
            <person name="Miller A.N."/>
            <person name="O'Donnell K."/>
            <person name="Stajich J.E."/>
            <person name="Bonito G."/>
        </authorList>
    </citation>
    <scope>NUCLEOTIDE SEQUENCE</scope>
    <source>
        <strain evidence="1">NVP1</strain>
    </source>
</reference>
<organism evidence="1 2">
    <name type="scientific">Podila minutissima</name>
    <dbReference type="NCBI Taxonomy" id="64525"/>
    <lineage>
        <taxon>Eukaryota</taxon>
        <taxon>Fungi</taxon>
        <taxon>Fungi incertae sedis</taxon>
        <taxon>Mucoromycota</taxon>
        <taxon>Mortierellomycotina</taxon>
        <taxon>Mortierellomycetes</taxon>
        <taxon>Mortierellales</taxon>
        <taxon>Mortierellaceae</taxon>
        <taxon>Podila</taxon>
    </lineage>
</organism>
<proteinExistence type="predicted"/>
<feature type="non-terminal residue" evidence="1">
    <location>
        <position position="1"/>
    </location>
</feature>
<evidence type="ECO:0000313" key="1">
    <source>
        <dbReference type="EMBL" id="KAF9311683.1"/>
    </source>
</evidence>
<sequence>YPSEYYDILAAEMMGIEGFLDEHAWEVRVMSNPIIFFADLVTPEEKEVWAELEKQKDEEWRDIDRYF</sequence>
<keyword evidence="2" id="KW-1185">Reference proteome</keyword>
<accession>A0A9P5S8M1</accession>
<protein>
    <submittedName>
        <fullName evidence="1">Uncharacterized protein</fullName>
    </submittedName>
</protein>
<evidence type="ECO:0000313" key="2">
    <source>
        <dbReference type="Proteomes" id="UP000696485"/>
    </source>
</evidence>